<keyword evidence="3" id="KW-1185">Reference proteome</keyword>
<evidence type="ECO:0000313" key="3">
    <source>
        <dbReference type="Proteomes" id="UP000061010"/>
    </source>
</evidence>
<organism evidence="2 3">
    <name type="scientific">Stenotrophomonas acidaminiphila</name>
    <dbReference type="NCBI Taxonomy" id="128780"/>
    <lineage>
        <taxon>Bacteria</taxon>
        <taxon>Pseudomonadati</taxon>
        <taxon>Pseudomonadota</taxon>
        <taxon>Gammaproteobacteria</taxon>
        <taxon>Lysobacterales</taxon>
        <taxon>Lysobacteraceae</taxon>
        <taxon>Stenotrophomonas</taxon>
    </lineage>
</organism>
<dbReference type="Proteomes" id="UP000061010">
    <property type="component" value="Chromosome"/>
</dbReference>
<dbReference type="PATRIC" id="fig|128780.6.peg.1776"/>
<sequence length="59" mass="6809">MSRDRKDPPATDAERDVSETPQQRRERKHHESRNHDEALEETFPASDPVSPFVPAKTPE</sequence>
<feature type="compositionally biased region" description="Basic and acidic residues" evidence="1">
    <location>
        <begin position="1"/>
        <end position="24"/>
    </location>
</feature>
<dbReference type="KEGG" id="sacz:AOT14_17750"/>
<evidence type="ECO:0000313" key="2">
    <source>
        <dbReference type="EMBL" id="ALJ28156.1"/>
    </source>
</evidence>
<dbReference type="EMBL" id="CP012900">
    <property type="protein sequence ID" value="ALJ28156.1"/>
    <property type="molecule type" value="Genomic_DNA"/>
</dbReference>
<gene>
    <name evidence="2" type="ORF">AOT14_17750</name>
</gene>
<proteinExistence type="predicted"/>
<name>A0A0S1AZA9_9GAMM</name>
<dbReference type="AlphaFoldDB" id="A0A0S1AZA9"/>
<reference evidence="2 3" key="1">
    <citation type="journal article" date="2015" name="Genome Announc.">
        <title>Complete Genome Sequencing of Stenotrophomonas acidaminiphila ZAC14D2_NAIMI4_2, a Multidrug-Resistant Strain Isolated from Sediments of a Polluted River in Mexico, Uncovers New Antibiotic Resistance Genes and a Novel Class-II Lasso Peptide Biosynthesis Gene Cluster.</title>
        <authorList>
            <person name="Vinuesa P."/>
            <person name="Ochoa-Sanchez L.E."/>
        </authorList>
    </citation>
    <scope>NUCLEOTIDE SEQUENCE [LARGE SCALE GENOMIC DNA]</scope>
    <source>
        <strain evidence="2 3">ZAC14D2_NAIMI4_2</strain>
    </source>
</reference>
<protein>
    <submittedName>
        <fullName evidence="2">Uncharacterized protein</fullName>
    </submittedName>
</protein>
<dbReference type="OrthoDB" id="6027656at2"/>
<evidence type="ECO:0000256" key="1">
    <source>
        <dbReference type="SAM" id="MobiDB-lite"/>
    </source>
</evidence>
<feature type="region of interest" description="Disordered" evidence="1">
    <location>
        <begin position="1"/>
        <end position="59"/>
    </location>
</feature>
<accession>A0A0S1AZA9</accession>